<accession>A0ABQ9HHJ0</accession>
<dbReference type="Proteomes" id="UP001159363">
    <property type="component" value="Chromosome 4"/>
</dbReference>
<protein>
    <submittedName>
        <fullName evidence="1">Uncharacterized protein</fullName>
    </submittedName>
</protein>
<gene>
    <name evidence="1" type="ORF">PR048_015571</name>
</gene>
<sequence length="73" mass="8574">MDAITRNLKQMLELFHHISQAGTNFFQADIKVITSEPFHSKTYQIRAKYLPEAMEYLQLMLSWNNIQHGCSPF</sequence>
<dbReference type="EMBL" id="JARBHB010000005">
    <property type="protein sequence ID" value="KAJ8883717.1"/>
    <property type="molecule type" value="Genomic_DNA"/>
</dbReference>
<name>A0ABQ9HHJ0_9NEOP</name>
<comment type="caution">
    <text evidence="1">The sequence shown here is derived from an EMBL/GenBank/DDBJ whole genome shotgun (WGS) entry which is preliminary data.</text>
</comment>
<evidence type="ECO:0000313" key="1">
    <source>
        <dbReference type="EMBL" id="KAJ8883717.1"/>
    </source>
</evidence>
<reference evidence="1 2" key="1">
    <citation type="submission" date="2023-02" db="EMBL/GenBank/DDBJ databases">
        <title>LHISI_Scaffold_Assembly.</title>
        <authorList>
            <person name="Stuart O.P."/>
            <person name="Cleave R."/>
            <person name="Magrath M.J.L."/>
            <person name="Mikheyev A.S."/>
        </authorList>
    </citation>
    <scope>NUCLEOTIDE SEQUENCE [LARGE SCALE GENOMIC DNA]</scope>
    <source>
        <strain evidence="1">Daus_M_001</strain>
        <tissue evidence="1">Leg muscle</tissue>
    </source>
</reference>
<organism evidence="1 2">
    <name type="scientific">Dryococelus australis</name>
    <dbReference type="NCBI Taxonomy" id="614101"/>
    <lineage>
        <taxon>Eukaryota</taxon>
        <taxon>Metazoa</taxon>
        <taxon>Ecdysozoa</taxon>
        <taxon>Arthropoda</taxon>
        <taxon>Hexapoda</taxon>
        <taxon>Insecta</taxon>
        <taxon>Pterygota</taxon>
        <taxon>Neoptera</taxon>
        <taxon>Polyneoptera</taxon>
        <taxon>Phasmatodea</taxon>
        <taxon>Verophasmatodea</taxon>
        <taxon>Anareolatae</taxon>
        <taxon>Phasmatidae</taxon>
        <taxon>Eurycanthinae</taxon>
        <taxon>Dryococelus</taxon>
    </lineage>
</organism>
<evidence type="ECO:0000313" key="2">
    <source>
        <dbReference type="Proteomes" id="UP001159363"/>
    </source>
</evidence>
<proteinExistence type="predicted"/>
<keyword evidence="2" id="KW-1185">Reference proteome</keyword>